<name>A0A5Q2F5V9_9ACTN</name>
<dbReference type="Proteomes" id="UP000386847">
    <property type="component" value="Chromosome"/>
</dbReference>
<dbReference type="AlphaFoldDB" id="A0A5Q2F5V9"/>
<sequence length="146" mass="15235">MGSRFVRKVRTASGAVAVQIVTREGRQVVAVDHVGSAHTDAELGLLLAAARARLVPDGQDMLDLGPVEQAGARLGDVADWTRPADTLSVEPSGGRPRQKVAGGRVSGTASLLLWDLLVEAYGRLGFEAVADATCRRTTSCVVVGTT</sequence>
<dbReference type="RefSeq" id="WP_153570852.1">
    <property type="nucleotide sequence ID" value="NZ_CP045725.1"/>
</dbReference>
<proteinExistence type="predicted"/>
<evidence type="ECO:0000313" key="1">
    <source>
        <dbReference type="EMBL" id="QGF22342.1"/>
    </source>
</evidence>
<evidence type="ECO:0000313" key="2">
    <source>
        <dbReference type="Proteomes" id="UP000386847"/>
    </source>
</evidence>
<dbReference type="KEGG" id="rain:Rai3103_00065"/>
<accession>A0A5Q2F5V9</accession>
<keyword evidence="2" id="KW-1185">Reference proteome</keyword>
<gene>
    <name evidence="1" type="ORF">Rai3103_00065</name>
</gene>
<dbReference type="EMBL" id="CP045725">
    <property type="protein sequence ID" value="QGF22342.1"/>
    <property type="molecule type" value="Genomic_DNA"/>
</dbReference>
<protein>
    <submittedName>
        <fullName evidence="1">Uncharacterized protein</fullName>
    </submittedName>
</protein>
<reference evidence="1 2" key="1">
    <citation type="submission" date="2019-10" db="EMBL/GenBank/DDBJ databases">
        <title>Genomic analysis of Raineyella sp. CBA3103.</title>
        <authorList>
            <person name="Roh S.W."/>
        </authorList>
    </citation>
    <scope>NUCLEOTIDE SEQUENCE [LARGE SCALE GENOMIC DNA]</scope>
    <source>
        <strain evidence="1 2">CBA3103</strain>
    </source>
</reference>
<organism evidence="1 2">
    <name type="scientific">Raineyella fluvialis</name>
    <dbReference type="NCBI Taxonomy" id="2662261"/>
    <lineage>
        <taxon>Bacteria</taxon>
        <taxon>Bacillati</taxon>
        <taxon>Actinomycetota</taxon>
        <taxon>Actinomycetes</taxon>
        <taxon>Propionibacteriales</taxon>
        <taxon>Propionibacteriaceae</taxon>
        <taxon>Raineyella</taxon>
    </lineage>
</organism>